<evidence type="ECO:0000259" key="2">
    <source>
        <dbReference type="PROSITE" id="PS50132"/>
    </source>
</evidence>
<evidence type="ECO:0000256" key="1">
    <source>
        <dbReference type="SAM" id="MobiDB-lite"/>
    </source>
</evidence>
<gene>
    <name evidence="3" type="ORF">TcWFU_007788</name>
</gene>
<dbReference type="Gene3D" id="1.10.167.10">
    <property type="entry name" value="Regulator of G-protein Signalling 4, domain 2"/>
    <property type="match status" value="1"/>
</dbReference>
<proteinExistence type="predicted"/>
<feature type="domain" description="RGS" evidence="2">
    <location>
        <begin position="91"/>
        <end position="158"/>
    </location>
</feature>
<dbReference type="Proteomes" id="UP001651158">
    <property type="component" value="Unassembled WGS sequence"/>
</dbReference>
<evidence type="ECO:0000313" key="4">
    <source>
        <dbReference type="Proteomes" id="UP001651158"/>
    </source>
</evidence>
<reference evidence="3 4" key="1">
    <citation type="journal article" date="2022" name="Front. Cell. Infect. Microbiol.">
        <title>The Genomes of Two Strains of Taenia crassiceps the Animal Model for the Study of Human Cysticercosis.</title>
        <authorList>
            <person name="Bobes R.J."/>
            <person name="Estrada K."/>
            <person name="Rios-Valencia D.G."/>
            <person name="Calderon-Gallegos A."/>
            <person name="de la Torre P."/>
            <person name="Carrero J.C."/>
            <person name="Sanchez-Flores A."/>
            <person name="Laclette J.P."/>
        </authorList>
    </citation>
    <scope>NUCLEOTIDE SEQUENCE [LARGE SCALE GENOMIC DNA]</scope>
    <source>
        <strain evidence="3">WFUcys</strain>
    </source>
</reference>
<sequence length="241" mass="27827">MNRRNGNENSFSFKPEGSASSDGMLDELREKISHLPVNSVTTIYFRYISREAKLPVDLPQELLLDTLLRIVENPSDIAAFGPCLQFVESKLYSRYLSPASDDFMGLTLEQYRGVLDAACAEKEPRENCFDDLYKLIYKTVEKNILPSFFVSAPFSRYRDKFVNKSGLKQRYIRKNAPGRHQPPRRLAPIQLNVLALSDASLANRLPRIYMEESASLDGNTHMTSKKWRKFYLLFKKDRNQQ</sequence>
<protein>
    <recommendedName>
        <fullName evidence="2">RGS domain-containing protein</fullName>
    </recommendedName>
</protein>
<feature type="region of interest" description="Disordered" evidence="1">
    <location>
        <begin position="1"/>
        <end position="20"/>
    </location>
</feature>
<name>A0ABR4QMV9_9CEST</name>
<keyword evidence="4" id="KW-1185">Reference proteome</keyword>
<dbReference type="InterPro" id="IPR016137">
    <property type="entry name" value="RGS"/>
</dbReference>
<dbReference type="SUPFAM" id="SSF48097">
    <property type="entry name" value="Regulator of G-protein signaling, RGS"/>
    <property type="match status" value="1"/>
</dbReference>
<dbReference type="InterPro" id="IPR036305">
    <property type="entry name" value="RGS_sf"/>
</dbReference>
<accession>A0ABR4QMV9</accession>
<organism evidence="3 4">
    <name type="scientific">Taenia crassiceps</name>
    <dbReference type="NCBI Taxonomy" id="6207"/>
    <lineage>
        <taxon>Eukaryota</taxon>
        <taxon>Metazoa</taxon>
        <taxon>Spiralia</taxon>
        <taxon>Lophotrochozoa</taxon>
        <taxon>Platyhelminthes</taxon>
        <taxon>Cestoda</taxon>
        <taxon>Eucestoda</taxon>
        <taxon>Cyclophyllidea</taxon>
        <taxon>Taeniidae</taxon>
        <taxon>Taenia</taxon>
    </lineage>
</organism>
<evidence type="ECO:0000313" key="3">
    <source>
        <dbReference type="EMBL" id="KAL5110710.1"/>
    </source>
</evidence>
<comment type="caution">
    <text evidence="3">The sequence shown here is derived from an EMBL/GenBank/DDBJ whole genome shotgun (WGS) entry which is preliminary data.</text>
</comment>
<dbReference type="InterPro" id="IPR044926">
    <property type="entry name" value="RGS_subdomain_2"/>
</dbReference>
<dbReference type="EMBL" id="JAKROA010000002">
    <property type="protein sequence ID" value="KAL5110710.1"/>
    <property type="molecule type" value="Genomic_DNA"/>
</dbReference>
<dbReference type="PROSITE" id="PS50132">
    <property type="entry name" value="RGS"/>
    <property type="match status" value="1"/>
</dbReference>